<sequence length="57" mass="6125">MANNVPLPAEQVVFEPSWSKVPTHLVEHAKPGDIVLTLGAGDIGMMCPEILSLLETK</sequence>
<accession>A0A6J6LFH7</accession>
<dbReference type="EMBL" id="CAEZWI010000165">
    <property type="protein sequence ID" value="CAB4660472.1"/>
    <property type="molecule type" value="Genomic_DNA"/>
</dbReference>
<dbReference type="SUPFAM" id="SSF53244">
    <property type="entry name" value="MurD-like peptide ligases, peptide-binding domain"/>
    <property type="match status" value="1"/>
</dbReference>
<proteinExistence type="predicted"/>
<organism evidence="1">
    <name type="scientific">freshwater metagenome</name>
    <dbReference type="NCBI Taxonomy" id="449393"/>
    <lineage>
        <taxon>unclassified sequences</taxon>
        <taxon>metagenomes</taxon>
        <taxon>ecological metagenomes</taxon>
    </lineage>
</organism>
<dbReference type="InterPro" id="IPR036615">
    <property type="entry name" value="Mur_ligase_C_dom_sf"/>
</dbReference>
<dbReference type="AlphaFoldDB" id="A0A6J6LFH7"/>
<name>A0A6J6LFH7_9ZZZZ</name>
<gene>
    <name evidence="1" type="ORF">UFOPK2237_01052</name>
</gene>
<evidence type="ECO:0000313" key="1">
    <source>
        <dbReference type="EMBL" id="CAB4660472.1"/>
    </source>
</evidence>
<dbReference type="Gene3D" id="3.90.190.20">
    <property type="entry name" value="Mur ligase, C-terminal domain"/>
    <property type="match status" value="1"/>
</dbReference>
<protein>
    <submittedName>
        <fullName evidence="1">Unannotated protein</fullName>
    </submittedName>
</protein>
<dbReference type="GO" id="GO:0016881">
    <property type="term" value="F:acid-amino acid ligase activity"/>
    <property type="evidence" value="ECO:0007669"/>
    <property type="project" value="InterPro"/>
</dbReference>
<reference evidence="1" key="1">
    <citation type="submission" date="2020-05" db="EMBL/GenBank/DDBJ databases">
        <authorList>
            <person name="Chiriac C."/>
            <person name="Salcher M."/>
            <person name="Ghai R."/>
            <person name="Kavagutti S V."/>
        </authorList>
    </citation>
    <scope>NUCLEOTIDE SEQUENCE</scope>
</reference>